<dbReference type="EMBL" id="VSRR010062358">
    <property type="protein sequence ID" value="MPC83387.1"/>
    <property type="molecule type" value="Genomic_DNA"/>
</dbReference>
<reference evidence="2 3" key="1">
    <citation type="submission" date="2019-05" db="EMBL/GenBank/DDBJ databases">
        <title>Another draft genome of Portunus trituberculatus and its Hox gene families provides insights of decapod evolution.</title>
        <authorList>
            <person name="Jeong J.-H."/>
            <person name="Song I."/>
            <person name="Kim S."/>
            <person name="Choi T."/>
            <person name="Kim D."/>
            <person name="Ryu S."/>
            <person name="Kim W."/>
        </authorList>
    </citation>
    <scope>NUCLEOTIDE SEQUENCE [LARGE SCALE GENOMIC DNA]</scope>
    <source>
        <tissue evidence="2">Muscle</tissue>
    </source>
</reference>
<comment type="caution">
    <text evidence="2">The sequence shown here is derived from an EMBL/GenBank/DDBJ whole genome shotgun (WGS) entry which is preliminary data.</text>
</comment>
<evidence type="ECO:0008006" key="4">
    <source>
        <dbReference type="Google" id="ProtNLM"/>
    </source>
</evidence>
<feature type="transmembrane region" description="Helical" evidence="1">
    <location>
        <begin position="34"/>
        <end position="58"/>
    </location>
</feature>
<protein>
    <recommendedName>
        <fullName evidence="4">Transmembrane protein</fullName>
    </recommendedName>
</protein>
<name>A0A5B7IP48_PORTR</name>
<sequence length="85" mass="9669">MVCVDTFTATFVSPVLIQQEMAAISTSSAALDNMTVSCCFVSVLFCFFFFIYLFLILGGVGVDRCIFRSFLMAFIEFFWLVRCRI</sequence>
<evidence type="ECO:0000256" key="1">
    <source>
        <dbReference type="SAM" id="Phobius"/>
    </source>
</evidence>
<keyword evidence="1" id="KW-0472">Membrane</keyword>
<proteinExistence type="predicted"/>
<evidence type="ECO:0000313" key="2">
    <source>
        <dbReference type="EMBL" id="MPC83387.1"/>
    </source>
</evidence>
<gene>
    <name evidence="2" type="ORF">E2C01_078096</name>
</gene>
<organism evidence="2 3">
    <name type="scientific">Portunus trituberculatus</name>
    <name type="common">Swimming crab</name>
    <name type="synonym">Neptunus trituberculatus</name>
    <dbReference type="NCBI Taxonomy" id="210409"/>
    <lineage>
        <taxon>Eukaryota</taxon>
        <taxon>Metazoa</taxon>
        <taxon>Ecdysozoa</taxon>
        <taxon>Arthropoda</taxon>
        <taxon>Crustacea</taxon>
        <taxon>Multicrustacea</taxon>
        <taxon>Malacostraca</taxon>
        <taxon>Eumalacostraca</taxon>
        <taxon>Eucarida</taxon>
        <taxon>Decapoda</taxon>
        <taxon>Pleocyemata</taxon>
        <taxon>Brachyura</taxon>
        <taxon>Eubrachyura</taxon>
        <taxon>Portunoidea</taxon>
        <taxon>Portunidae</taxon>
        <taxon>Portuninae</taxon>
        <taxon>Portunus</taxon>
    </lineage>
</organism>
<evidence type="ECO:0000313" key="3">
    <source>
        <dbReference type="Proteomes" id="UP000324222"/>
    </source>
</evidence>
<keyword evidence="3" id="KW-1185">Reference proteome</keyword>
<dbReference type="Proteomes" id="UP000324222">
    <property type="component" value="Unassembled WGS sequence"/>
</dbReference>
<dbReference type="AlphaFoldDB" id="A0A5B7IP48"/>
<keyword evidence="1" id="KW-1133">Transmembrane helix</keyword>
<keyword evidence="1" id="KW-0812">Transmembrane</keyword>
<feature type="transmembrane region" description="Helical" evidence="1">
    <location>
        <begin position="65"/>
        <end position="81"/>
    </location>
</feature>
<accession>A0A5B7IP48</accession>